<feature type="chain" id="PRO_5045358198" description="NlpC/P60 domain-containing protein" evidence="5">
    <location>
        <begin position="30"/>
        <end position="195"/>
    </location>
</feature>
<gene>
    <name evidence="7" type="ORF">GCM10009836_41790</name>
</gene>
<reference evidence="7 8" key="1">
    <citation type="journal article" date="2019" name="Int. J. Syst. Evol. Microbiol.">
        <title>The Global Catalogue of Microorganisms (GCM) 10K type strain sequencing project: providing services to taxonomists for standard genome sequencing and annotation.</title>
        <authorList>
            <consortium name="The Broad Institute Genomics Platform"/>
            <consortium name="The Broad Institute Genome Sequencing Center for Infectious Disease"/>
            <person name="Wu L."/>
            <person name="Ma J."/>
        </authorList>
    </citation>
    <scope>NUCLEOTIDE SEQUENCE [LARGE SCALE GENOMIC DNA]</scope>
    <source>
        <strain evidence="7 8">JCM 16009</strain>
    </source>
</reference>
<dbReference type="InterPro" id="IPR038765">
    <property type="entry name" value="Papain-like_cys_pep_sf"/>
</dbReference>
<dbReference type="PROSITE" id="PS51935">
    <property type="entry name" value="NLPC_P60"/>
    <property type="match status" value="1"/>
</dbReference>
<evidence type="ECO:0000256" key="3">
    <source>
        <dbReference type="ARBA" id="ARBA00022801"/>
    </source>
</evidence>
<dbReference type="RefSeq" id="WP_344419523.1">
    <property type="nucleotide sequence ID" value="NZ_BAAAQK010000013.1"/>
</dbReference>
<comment type="caution">
    <text evidence="7">The sequence shown here is derived from an EMBL/GenBank/DDBJ whole genome shotgun (WGS) entry which is preliminary data.</text>
</comment>
<sequence>MPSHKPALLRTTVVAATAAASAFFALAPAATGAAQDTASAAAVTSVVAPAVAPAVPAAAPAAPVVETPVQDVAATTALNPAALRLAAMNTALAQIGKPYRYGASGPSAFDCSGLTSWAFKQVGVTIPRTSRAQSAVGTPVAKANLQPGDLVFFYKPVSHVAIYIGNGQVVHASTSGQPVKISPLANMPFNSARRV</sequence>
<feature type="domain" description="NlpC/P60" evidence="6">
    <location>
        <begin position="81"/>
        <end position="195"/>
    </location>
</feature>
<organism evidence="7 8">
    <name type="scientific">Pseudonocardia ailaonensis</name>
    <dbReference type="NCBI Taxonomy" id="367279"/>
    <lineage>
        <taxon>Bacteria</taxon>
        <taxon>Bacillati</taxon>
        <taxon>Actinomycetota</taxon>
        <taxon>Actinomycetes</taxon>
        <taxon>Pseudonocardiales</taxon>
        <taxon>Pseudonocardiaceae</taxon>
        <taxon>Pseudonocardia</taxon>
    </lineage>
</organism>
<keyword evidence="3" id="KW-0378">Hydrolase</keyword>
<dbReference type="InterPro" id="IPR051794">
    <property type="entry name" value="PG_Endopeptidase_C40"/>
</dbReference>
<dbReference type="Pfam" id="PF00877">
    <property type="entry name" value="NLPC_P60"/>
    <property type="match status" value="1"/>
</dbReference>
<dbReference type="Proteomes" id="UP001500449">
    <property type="component" value="Unassembled WGS sequence"/>
</dbReference>
<dbReference type="Gene3D" id="3.90.1720.10">
    <property type="entry name" value="endopeptidase domain like (from Nostoc punctiforme)"/>
    <property type="match status" value="1"/>
</dbReference>
<evidence type="ECO:0000256" key="4">
    <source>
        <dbReference type="ARBA" id="ARBA00022807"/>
    </source>
</evidence>
<evidence type="ECO:0000256" key="1">
    <source>
        <dbReference type="ARBA" id="ARBA00007074"/>
    </source>
</evidence>
<keyword evidence="4" id="KW-0788">Thiol protease</keyword>
<comment type="similarity">
    <text evidence="1">Belongs to the peptidase C40 family.</text>
</comment>
<dbReference type="PANTHER" id="PTHR47359">
    <property type="entry name" value="PEPTIDOGLYCAN DL-ENDOPEPTIDASE CWLO"/>
    <property type="match status" value="1"/>
</dbReference>
<keyword evidence="8" id="KW-1185">Reference proteome</keyword>
<accession>A0ABN2NAM8</accession>
<feature type="signal peptide" evidence="5">
    <location>
        <begin position="1"/>
        <end position="29"/>
    </location>
</feature>
<dbReference type="InterPro" id="IPR000064">
    <property type="entry name" value="NLP_P60_dom"/>
</dbReference>
<dbReference type="SUPFAM" id="SSF54001">
    <property type="entry name" value="Cysteine proteinases"/>
    <property type="match status" value="1"/>
</dbReference>
<dbReference type="EMBL" id="BAAAQK010000013">
    <property type="protein sequence ID" value="GAA1857179.1"/>
    <property type="molecule type" value="Genomic_DNA"/>
</dbReference>
<keyword evidence="2" id="KW-0645">Protease</keyword>
<evidence type="ECO:0000256" key="2">
    <source>
        <dbReference type="ARBA" id="ARBA00022670"/>
    </source>
</evidence>
<keyword evidence="5" id="KW-0732">Signal</keyword>
<dbReference type="PANTHER" id="PTHR47359:SF3">
    <property type="entry name" value="NLP_P60 DOMAIN-CONTAINING PROTEIN-RELATED"/>
    <property type="match status" value="1"/>
</dbReference>
<evidence type="ECO:0000259" key="6">
    <source>
        <dbReference type="PROSITE" id="PS51935"/>
    </source>
</evidence>
<proteinExistence type="inferred from homology"/>
<evidence type="ECO:0000256" key="5">
    <source>
        <dbReference type="SAM" id="SignalP"/>
    </source>
</evidence>
<protein>
    <recommendedName>
        <fullName evidence="6">NlpC/P60 domain-containing protein</fullName>
    </recommendedName>
</protein>
<evidence type="ECO:0000313" key="8">
    <source>
        <dbReference type="Proteomes" id="UP001500449"/>
    </source>
</evidence>
<evidence type="ECO:0000313" key="7">
    <source>
        <dbReference type="EMBL" id="GAA1857179.1"/>
    </source>
</evidence>
<name>A0ABN2NAM8_9PSEU</name>